<dbReference type="InterPro" id="IPR009061">
    <property type="entry name" value="DNA-bd_dom_put_sf"/>
</dbReference>
<dbReference type="Pfam" id="PF13411">
    <property type="entry name" value="MerR_1"/>
    <property type="match status" value="1"/>
</dbReference>
<dbReference type="Proteomes" id="UP001262754">
    <property type="component" value="Unassembled WGS sequence"/>
</dbReference>
<dbReference type="EMBL" id="JAVDRL010000004">
    <property type="protein sequence ID" value="MDR6530851.1"/>
    <property type="molecule type" value="Genomic_DNA"/>
</dbReference>
<proteinExistence type="predicted"/>
<organism evidence="4 5">
    <name type="scientific">Caulobacter rhizosphaerae</name>
    <dbReference type="NCBI Taxonomy" id="2010972"/>
    <lineage>
        <taxon>Bacteria</taxon>
        <taxon>Pseudomonadati</taxon>
        <taxon>Pseudomonadota</taxon>
        <taxon>Alphaproteobacteria</taxon>
        <taxon>Caulobacterales</taxon>
        <taxon>Caulobacteraceae</taxon>
        <taxon>Caulobacter</taxon>
    </lineage>
</organism>
<keyword evidence="2" id="KW-0175">Coiled coil</keyword>
<protein>
    <submittedName>
        <fullName evidence="4">DNA-binding transcriptional MerR regulator</fullName>
    </submittedName>
</protein>
<sequence>MLADLRRPERTFTIRQLCNEFKATPRALRFYEDKGLLTPAREGLNRVYSHKDRVRLQLILRGKRVGLSLSEIRELLDLYDENDDGAAQMARSLKKFRERATALEQQREDIDGALIELREACARLEKRLAEIRPDLLPRAADYDQVLRARLDGHQDAALGK</sequence>
<dbReference type="InterPro" id="IPR000551">
    <property type="entry name" value="MerR-type_HTH_dom"/>
</dbReference>
<dbReference type="SUPFAM" id="SSF46955">
    <property type="entry name" value="Putative DNA-binding domain"/>
    <property type="match status" value="1"/>
</dbReference>
<evidence type="ECO:0000313" key="4">
    <source>
        <dbReference type="EMBL" id="MDR6530851.1"/>
    </source>
</evidence>
<comment type="caution">
    <text evidence="4">The sequence shown here is derived from an EMBL/GenBank/DDBJ whole genome shotgun (WGS) entry which is preliminary data.</text>
</comment>
<evidence type="ECO:0000259" key="3">
    <source>
        <dbReference type="PROSITE" id="PS50937"/>
    </source>
</evidence>
<evidence type="ECO:0000256" key="2">
    <source>
        <dbReference type="SAM" id="Coils"/>
    </source>
</evidence>
<evidence type="ECO:0000313" key="5">
    <source>
        <dbReference type="Proteomes" id="UP001262754"/>
    </source>
</evidence>
<name>A0ABU1MYT2_9CAUL</name>
<dbReference type="PROSITE" id="PS50937">
    <property type="entry name" value="HTH_MERR_2"/>
    <property type="match status" value="1"/>
</dbReference>
<gene>
    <name evidence="4" type="ORF">J2800_001590</name>
</gene>
<feature type="coiled-coil region" evidence="2">
    <location>
        <begin position="86"/>
        <end position="127"/>
    </location>
</feature>
<dbReference type="PANTHER" id="PTHR30204">
    <property type="entry name" value="REDOX-CYCLING DRUG-SENSING TRANSCRIPTIONAL ACTIVATOR SOXR"/>
    <property type="match status" value="1"/>
</dbReference>
<dbReference type="InterPro" id="IPR047057">
    <property type="entry name" value="MerR_fam"/>
</dbReference>
<feature type="domain" description="HTH merR-type" evidence="3">
    <location>
        <begin position="24"/>
        <end position="78"/>
    </location>
</feature>
<dbReference type="Gene3D" id="1.10.1660.10">
    <property type="match status" value="1"/>
</dbReference>
<dbReference type="GO" id="GO:0003677">
    <property type="term" value="F:DNA binding"/>
    <property type="evidence" value="ECO:0007669"/>
    <property type="project" value="UniProtKB-KW"/>
</dbReference>
<evidence type="ECO:0000256" key="1">
    <source>
        <dbReference type="ARBA" id="ARBA00023125"/>
    </source>
</evidence>
<keyword evidence="1 4" id="KW-0238">DNA-binding</keyword>
<dbReference type="PANTHER" id="PTHR30204:SF58">
    <property type="entry name" value="HTH-TYPE TRANSCRIPTIONAL REGULATOR YFMP"/>
    <property type="match status" value="1"/>
</dbReference>
<accession>A0ABU1MYT2</accession>
<keyword evidence="5" id="KW-1185">Reference proteome</keyword>
<dbReference type="SMART" id="SM00422">
    <property type="entry name" value="HTH_MERR"/>
    <property type="match status" value="1"/>
</dbReference>
<reference evidence="4 5" key="1">
    <citation type="submission" date="2023-07" db="EMBL/GenBank/DDBJ databases">
        <title>Sorghum-associated microbial communities from plants grown in Nebraska, USA.</title>
        <authorList>
            <person name="Schachtman D."/>
        </authorList>
    </citation>
    <scope>NUCLEOTIDE SEQUENCE [LARGE SCALE GENOMIC DNA]</scope>
    <source>
        <strain evidence="4 5">DS2154</strain>
    </source>
</reference>
<dbReference type="CDD" id="cd04776">
    <property type="entry name" value="HTH_GnyR"/>
    <property type="match status" value="1"/>
</dbReference>